<protein>
    <submittedName>
        <fullName evidence="1">Uncharacterized protein</fullName>
    </submittedName>
</protein>
<proteinExistence type="predicted"/>
<evidence type="ECO:0000313" key="2">
    <source>
        <dbReference type="Proteomes" id="UP000316079"/>
    </source>
</evidence>
<dbReference type="AlphaFoldDB" id="A0A553RAL3"/>
<organism evidence="1 2">
    <name type="scientific">Danionella cerebrum</name>
    <dbReference type="NCBI Taxonomy" id="2873325"/>
    <lineage>
        <taxon>Eukaryota</taxon>
        <taxon>Metazoa</taxon>
        <taxon>Chordata</taxon>
        <taxon>Craniata</taxon>
        <taxon>Vertebrata</taxon>
        <taxon>Euteleostomi</taxon>
        <taxon>Actinopterygii</taxon>
        <taxon>Neopterygii</taxon>
        <taxon>Teleostei</taxon>
        <taxon>Ostariophysi</taxon>
        <taxon>Cypriniformes</taxon>
        <taxon>Danionidae</taxon>
        <taxon>Danioninae</taxon>
        <taxon>Danionella</taxon>
    </lineage>
</organism>
<dbReference type="EMBL" id="SRMA01025088">
    <property type="protein sequence ID" value="TRY99221.1"/>
    <property type="molecule type" value="Genomic_DNA"/>
</dbReference>
<gene>
    <name evidence="1" type="ORF">DNTS_002496</name>
</gene>
<evidence type="ECO:0000313" key="1">
    <source>
        <dbReference type="EMBL" id="TRY99221.1"/>
    </source>
</evidence>
<sequence>MPRSGEERERERGTQAVCTVQSLHGAQRFRIYRRTILDHSALRKLQQYMKALDILHSITPRISQPVR</sequence>
<comment type="caution">
    <text evidence="1">The sequence shown here is derived from an EMBL/GenBank/DDBJ whole genome shotgun (WGS) entry which is preliminary data.</text>
</comment>
<name>A0A553RAL3_9TELE</name>
<reference evidence="1 2" key="1">
    <citation type="journal article" date="2019" name="Sci. Data">
        <title>Hybrid genome assembly and annotation of Danionella translucida.</title>
        <authorList>
            <person name="Kadobianskyi M."/>
            <person name="Schulze L."/>
            <person name="Schuelke M."/>
            <person name="Judkewitz B."/>
        </authorList>
    </citation>
    <scope>NUCLEOTIDE SEQUENCE [LARGE SCALE GENOMIC DNA]</scope>
    <source>
        <strain evidence="1 2">Bolton</strain>
    </source>
</reference>
<dbReference type="OrthoDB" id="6252479at2759"/>
<keyword evidence="2" id="KW-1185">Reference proteome</keyword>
<dbReference type="Proteomes" id="UP000316079">
    <property type="component" value="Unassembled WGS sequence"/>
</dbReference>
<accession>A0A553RAL3</accession>